<feature type="binding site" evidence="7">
    <location>
        <position position="208"/>
    </location>
    <ligand>
        <name>substrate</name>
    </ligand>
</feature>
<evidence type="ECO:0000256" key="2">
    <source>
        <dbReference type="ARBA" id="ARBA00007422"/>
    </source>
</evidence>
<organism evidence="9 10">
    <name type="scientific">Pseudoalteromonas qingdaonensis</name>
    <dbReference type="NCBI Taxonomy" id="3131913"/>
    <lineage>
        <taxon>Bacteria</taxon>
        <taxon>Pseudomonadati</taxon>
        <taxon>Pseudomonadota</taxon>
        <taxon>Gammaproteobacteria</taxon>
        <taxon>Alteromonadales</taxon>
        <taxon>Pseudoalteromonadaceae</taxon>
        <taxon>Pseudoalteromonas</taxon>
    </lineage>
</organism>
<dbReference type="HAMAP" id="MF_00147_B">
    <property type="entry name" value="TIM_B"/>
    <property type="match status" value="1"/>
</dbReference>
<comment type="similarity">
    <text evidence="2 7 8">Belongs to the triosephosphate isomerase family.</text>
</comment>
<evidence type="ECO:0000313" key="9">
    <source>
        <dbReference type="EMBL" id="MEM0516015.1"/>
    </source>
</evidence>
<evidence type="ECO:0000256" key="6">
    <source>
        <dbReference type="ARBA" id="ARBA00023235"/>
    </source>
</evidence>
<dbReference type="Pfam" id="PF00121">
    <property type="entry name" value="TIM"/>
    <property type="match status" value="1"/>
</dbReference>
<dbReference type="RefSeq" id="WP_342679163.1">
    <property type="nucleotide sequence ID" value="NZ_JBCGCU010000012.1"/>
</dbReference>
<evidence type="ECO:0000313" key="10">
    <source>
        <dbReference type="Proteomes" id="UP001447008"/>
    </source>
</evidence>
<gene>
    <name evidence="7 9" type="primary">tpiA</name>
    <name evidence="9" type="ORF">WCN91_11410</name>
</gene>
<evidence type="ECO:0000256" key="3">
    <source>
        <dbReference type="ARBA" id="ARBA00022432"/>
    </source>
</evidence>
<evidence type="ECO:0000256" key="8">
    <source>
        <dbReference type="RuleBase" id="RU363013"/>
    </source>
</evidence>
<dbReference type="PROSITE" id="PS51440">
    <property type="entry name" value="TIM_2"/>
    <property type="match status" value="1"/>
</dbReference>
<dbReference type="EC" id="5.3.1.1" evidence="7 8"/>
<dbReference type="InterPro" id="IPR022896">
    <property type="entry name" value="TrioseP_Isoase_bac/euk"/>
</dbReference>
<dbReference type="EMBL" id="JBCGCU010000012">
    <property type="protein sequence ID" value="MEM0516015.1"/>
    <property type="molecule type" value="Genomic_DNA"/>
</dbReference>
<feature type="active site" description="Proton acceptor" evidence="7">
    <location>
        <position position="163"/>
    </location>
</feature>
<keyword evidence="3 7" id="KW-0312">Gluconeogenesis</keyword>
<keyword evidence="5 7" id="KW-0324">Glycolysis</keyword>
<dbReference type="Gene3D" id="3.20.20.70">
    <property type="entry name" value="Aldolase class I"/>
    <property type="match status" value="1"/>
</dbReference>
<dbReference type="InterPro" id="IPR000652">
    <property type="entry name" value="Triosephosphate_isomerase"/>
</dbReference>
<dbReference type="InterPro" id="IPR013785">
    <property type="entry name" value="Aldolase_TIM"/>
</dbReference>
<name>A0ABU9MXM4_9GAMM</name>
<sequence>MASRKPLVAGNWKLNGSLELLNEMAPELKAVAGEDVDVALFVPALLVASSAQQGVITGIQTVSEYESGAYTGEIQASLAKELGASFALVGHSERRHIFGESNEDVAAKFAMAQQQGLTPVLCVGETEQQREQNETESVISAQIDAVIEKLGVAALSQSVIAYEPVWAIGTGKTASPEQAQQVHQFIRAKIASLDSEIAQRLLILYGGSVNEQNSSDLFAQADIDGGLIGGASLKKDAFISICESAKG</sequence>
<feature type="binding site" evidence="7">
    <location>
        <begin position="11"/>
        <end position="13"/>
    </location>
    <ligand>
        <name>substrate</name>
    </ligand>
</feature>
<dbReference type="PANTHER" id="PTHR21139">
    <property type="entry name" value="TRIOSEPHOSPHATE ISOMERASE"/>
    <property type="match status" value="1"/>
</dbReference>
<keyword evidence="4 7" id="KW-0963">Cytoplasm</keyword>
<dbReference type="InterPro" id="IPR020861">
    <property type="entry name" value="Triosephosphate_isomerase_AS"/>
</dbReference>
<evidence type="ECO:0000256" key="1">
    <source>
        <dbReference type="ARBA" id="ARBA00004939"/>
    </source>
</evidence>
<feature type="active site" description="Electrophile" evidence="7">
    <location>
        <position position="91"/>
    </location>
</feature>
<evidence type="ECO:0000256" key="5">
    <source>
        <dbReference type="ARBA" id="ARBA00023152"/>
    </source>
</evidence>
<feature type="binding site" evidence="7">
    <location>
        <position position="169"/>
    </location>
    <ligand>
        <name>substrate</name>
    </ligand>
</feature>
<proteinExistence type="inferred from homology"/>
<dbReference type="PANTHER" id="PTHR21139:SF42">
    <property type="entry name" value="TRIOSEPHOSPHATE ISOMERASE"/>
    <property type="match status" value="1"/>
</dbReference>
<keyword evidence="10" id="KW-1185">Reference proteome</keyword>
<comment type="pathway">
    <text evidence="7 8">Carbohydrate degradation; glycolysis; D-glyceraldehyde 3-phosphate from glycerone phosphate: step 1/1.</text>
</comment>
<accession>A0ABU9MXM4</accession>
<feature type="binding site" evidence="7">
    <location>
        <begin position="229"/>
        <end position="230"/>
    </location>
    <ligand>
        <name>substrate</name>
    </ligand>
</feature>
<evidence type="ECO:0000256" key="7">
    <source>
        <dbReference type="HAMAP-Rule" id="MF_00147"/>
    </source>
</evidence>
<keyword evidence="6 7" id="KW-0413">Isomerase</keyword>
<comment type="function">
    <text evidence="7">Involved in the gluconeogenesis. Catalyzes stereospecifically the conversion of dihydroxyacetone phosphate (DHAP) to D-glyceraldehyde-3-phosphate (G3P).</text>
</comment>
<comment type="subcellular location">
    <subcellularLocation>
        <location evidence="7 8">Cytoplasm</location>
    </subcellularLocation>
</comment>
<dbReference type="SUPFAM" id="SSF51351">
    <property type="entry name" value="Triosephosphate isomerase (TIM)"/>
    <property type="match status" value="1"/>
</dbReference>
<comment type="pathway">
    <text evidence="1">Carbohydrate metabolism; erythritol degradation.</text>
</comment>
<dbReference type="PROSITE" id="PS00171">
    <property type="entry name" value="TIM_1"/>
    <property type="match status" value="1"/>
</dbReference>
<comment type="pathway">
    <text evidence="7 8">Carbohydrate biosynthesis; gluconeogenesis.</text>
</comment>
<dbReference type="CDD" id="cd00311">
    <property type="entry name" value="TIM"/>
    <property type="match status" value="1"/>
</dbReference>
<comment type="subunit">
    <text evidence="7 8">Homodimer.</text>
</comment>
<dbReference type="Proteomes" id="UP001447008">
    <property type="component" value="Unassembled WGS sequence"/>
</dbReference>
<comment type="catalytic activity">
    <reaction evidence="7 8">
        <text>D-glyceraldehyde 3-phosphate = dihydroxyacetone phosphate</text>
        <dbReference type="Rhea" id="RHEA:18585"/>
        <dbReference type="ChEBI" id="CHEBI:57642"/>
        <dbReference type="ChEBI" id="CHEBI:59776"/>
        <dbReference type="EC" id="5.3.1.1"/>
    </reaction>
</comment>
<comment type="caution">
    <text evidence="9">The sequence shown here is derived from an EMBL/GenBank/DDBJ whole genome shotgun (WGS) entry which is preliminary data.</text>
</comment>
<dbReference type="NCBIfam" id="TIGR00419">
    <property type="entry name" value="tim"/>
    <property type="match status" value="1"/>
</dbReference>
<dbReference type="GO" id="GO:0004807">
    <property type="term" value="F:triose-phosphate isomerase activity"/>
    <property type="evidence" value="ECO:0007669"/>
    <property type="project" value="UniProtKB-EC"/>
</dbReference>
<evidence type="ECO:0000256" key="4">
    <source>
        <dbReference type="ARBA" id="ARBA00022490"/>
    </source>
</evidence>
<dbReference type="InterPro" id="IPR035990">
    <property type="entry name" value="TIM_sf"/>
</dbReference>
<reference evidence="9 10" key="1">
    <citation type="submission" date="2024-03" db="EMBL/GenBank/DDBJ databases">
        <title>Pseudoalteromonas qingdaonensis sp. nov., isolated from the intestines of marine benthic organisms.</title>
        <authorList>
            <person name="Lin X."/>
            <person name="Fang S."/>
            <person name="Hu X."/>
        </authorList>
    </citation>
    <scope>NUCLEOTIDE SEQUENCE [LARGE SCALE GENOMIC DNA]</scope>
    <source>
        <strain evidence="9 10">YIC-827</strain>
    </source>
</reference>
<protein>
    <recommendedName>
        <fullName evidence="7 8">Triosephosphate isomerase</fullName>
        <shortName evidence="7">TIM</shortName>
        <shortName evidence="7">TPI</shortName>
        <ecNumber evidence="7 8">5.3.1.1</ecNumber>
    </recommendedName>
    <alternativeName>
        <fullName evidence="7">Triose-phosphate isomerase</fullName>
    </alternativeName>
</protein>